<dbReference type="InterPro" id="IPR026795">
    <property type="entry name" value="SHFL"/>
</dbReference>
<name>A0AAD8BEY5_BIOPF</name>
<evidence type="ECO:0000313" key="8">
    <source>
        <dbReference type="EMBL" id="KAK0052763.1"/>
    </source>
</evidence>
<dbReference type="EMBL" id="JASAOG010000092">
    <property type="protein sequence ID" value="KAK0052763.1"/>
    <property type="molecule type" value="Genomic_DNA"/>
</dbReference>
<dbReference type="GO" id="GO:0005634">
    <property type="term" value="C:nucleus"/>
    <property type="evidence" value="ECO:0007669"/>
    <property type="project" value="UniProtKB-SubCell"/>
</dbReference>
<dbReference type="PANTHER" id="PTHR16135:SF2">
    <property type="entry name" value="SHIFTLESS ANTIVIRAL INHIBITOR OF RIBOSOMAL FRAMESHIFTING PROTEIN"/>
    <property type="match status" value="1"/>
</dbReference>
<feature type="region of interest" description="Disordered" evidence="7">
    <location>
        <begin position="394"/>
        <end position="504"/>
    </location>
</feature>
<evidence type="ECO:0000256" key="5">
    <source>
        <dbReference type="ARBA" id="ARBA00022884"/>
    </source>
</evidence>
<dbReference type="AlphaFoldDB" id="A0AAD8BEY5"/>
<keyword evidence="6" id="KW-0539">Nucleus</keyword>
<reference evidence="8" key="1">
    <citation type="journal article" date="2023" name="PLoS Negl. Trop. Dis.">
        <title>A genome sequence for Biomphalaria pfeifferi, the major vector snail for the human-infecting parasite Schistosoma mansoni.</title>
        <authorList>
            <person name="Bu L."/>
            <person name="Lu L."/>
            <person name="Laidemitt M.R."/>
            <person name="Zhang S.M."/>
            <person name="Mutuku M."/>
            <person name="Mkoji G."/>
            <person name="Steinauer M."/>
            <person name="Loker E.S."/>
        </authorList>
    </citation>
    <scope>NUCLEOTIDE SEQUENCE</scope>
    <source>
        <strain evidence="8">KasaAsao</strain>
    </source>
</reference>
<dbReference type="PANTHER" id="PTHR16135">
    <property type="entry name" value="REPRESSOR OF YIELD OF DENV PROTEIN"/>
    <property type="match status" value="1"/>
</dbReference>
<keyword evidence="5" id="KW-0694">RNA-binding</keyword>
<keyword evidence="4" id="KW-0963">Cytoplasm</keyword>
<feature type="compositionally biased region" description="Basic residues" evidence="7">
    <location>
        <begin position="439"/>
        <end position="454"/>
    </location>
</feature>
<evidence type="ECO:0000256" key="3">
    <source>
        <dbReference type="ARBA" id="ARBA00005469"/>
    </source>
</evidence>
<comment type="similarity">
    <text evidence="3">Belongs to the SHFL family.</text>
</comment>
<accession>A0AAD8BEY5</accession>
<dbReference type="GO" id="GO:0043022">
    <property type="term" value="F:ribosome binding"/>
    <property type="evidence" value="ECO:0007669"/>
    <property type="project" value="TreeGrafter"/>
</dbReference>
<evidence type="ECO:0000256" key="4">
    <source>
        <dbReference type="ARBA" id="ARBA00022490"/>
    </source>
</evidence>
<dbReference type="GO" id="GO:1990825">
    <property type="term" value="F:sequence-specific mRNA binding"/>
    <property type="evidence" value="ECO:0007669"/>
    <property type="project" value="TreeGrafter"/>
</dbReference>
<feature type="compositionally biased region" description="Polar residues" evidence="7">
    <location>
        <begin position="413"/>
        <end position="436"/>
    </location>
</feature>
<dbReference type="Pfam" id="PF15135">
    <property type="entry name" value="UPF0515"/>
    <property type="match status" value="1"/>
</dbReference>
<reference evidence="8" key="2">
    <citation type="submission" date="2023-04" db="EMBL/GenBank/DDBJ databases">
        <authorList>
            <person name="Bu L."/>
            <person name="Lu L."/>
            <person name="Laidemitt M.R."/>
            <person name="Zhang S.M."/>
            <person name="Mutuku M."/>
            <person name="Mkoji G."/>
            <person name="Steinauer M."/>
            <person name="Loker E.S."/>
        </authorList>
    </citation>
    <scope>NUCLEOTIDE SEQUENCE</scope>
    <source>
        <strain evidence="8">KasaAsao</strain>
        <tissue evidence="8">Whole Snail</tissue>
    </source>
</reference>
<evidence type="ECO:0000256" key="1">
    <source>
        <dbReference type="ARBA" id="ARBA00004123"/>
    </source>
</evidence>
<comment type="caution">
    <text evidence="8">The sequence shown here is derived from an EMBL/GenBank/DDBJ whole genome shotgun (WGS) entry which is preliminary data.</text>
</comment>
<proteinExistence type="inferred from homology"/>
<evidence type="ECO:0000313" key="9">
    <source>
        <dbReference type="Proteomes" id="UP001233172"/>
    </source>
</evidence>
<dbReference type="Proteomes" id="UP001233172">
    <property type="component" value="Unassembled WGS sequence"/>
</dbReference>
<dbReference type="GO" id="GO:0045087">
    <property type="term" value="P:innate immune response"/>
    <property type="evidence" value="ECO:0007669"/>
    <property type="project" value="TreeGrafter"/>
</dbReference>
<feature type="compositionally biased region" description="Polar residues" evidence="7">
    <location>
        <begin position="394"/>
        <end position="405"/>
    </location>
</feature>
<dbReference type="GO" id="GO:0075523">
    <property type="term" value="P:viral translational frameshifting"/>
    <property type="evidence" value="ECO:0007669"/>
    <property type="project" value="TreeGrafter"/>
</dbReference>
<evidence type="ECO:0000256" key="6">
    <source>
        <dbReference type="ARBA" id="ARBA00023242"/>
    </source>
</evidence>
<evidence type="ECO:0000256" key="2">
    <source>
        <dbReference type="ARBA" id="ARBA00004331"/>
    </source>
</evidence>
<sequence>MEMEAKRLRELFKGRFTQDEAVQLIAHYGEEAAIRVLQAEPGEINRILGKDAGDVLRLSLEDSERVYHLLEEGLEADSEPRQFACRDCERCWWRVVPGRKKISKCRQCHVKYEPIPKDKEWGTGEFECHNTNCLYTFRAAAIMGVTECVCHHCNHTVRVKRITPPRNRREDAPRIDNHDCNGINCYRQYVEPPLCQACPNAMTEIAARIGRLPVIFYGNNNRGHHHGNNRSHPNGNIRSYSHGNNRGHLHENNRGHPHGNNRAPPLGNNRGHREDNVSVGRSSRGPDYPGDGPAGSCVIMNSSQQQCPPLDKASDLELMPSAVEAEQSSSLDILMLNRPAKSTLMNEAEIIKNMKCVVLVGGEDNADTKARLSQAKENSSLMLLQDEVLTSELSHSLQDEASTSESFHDEASTSDLSQSFQDEASTSDLSQSEQSGKQMMKKKKTRVRRMRRKKNQQEKTTLEQEISSLTLRVDQDRQPKHTADDVNPFPEEEPKEQEDRNNSPLCYHKFSVPYLPLNAVVKTWSEPHISSGSTVSTVLDQASLMTKSIRLAFKMPSDG</sequence>
<comment type="subcellular location">
    <subcellularLocation>
        <location evidence="2">Cytoplasm</location>
        <location evidence="2">Cytoplasmic ribonucleoprotein granule</location>
    </subcellularLocation>
    <subcellularLocation>
        <location evidence="1">Nucleus</location>
    </subcellularLocation>
</comment>
<organism evidence="8 9">
    <name type="scientific">Biomphalaria pfeifferi</name>
    <name type="common">Bloodfluke planorb</name>
    <name type="synonym">Freshwater snail</name>
    <dbReference type="NCBI Taxonomy" id="112525"/>
    <lineage>
        <taxon>Eukaryota</taxon>
        <taxon>Metazoa</taxon>
        <taxon>Spiralia</taxon>
        <taxon>Lophotrochozoa</taxon>
        <taxon>Mollusca</taxon>
        <taxon>Gastropoda</taxon>
        <taxon>Heterobranchia</taxon>
        <taxon>Euthyneura</taxon>
        <taxon>Panpulmonata</taxon>
        <taxon>Hygrophila</taxon>
        <taxon>Lymnaeoidea</taxon>
        <taxon>Planorbidae</taxon>
        <taxon>Biomphalaria</taxon>
    </lineage>
</organism>
<feature type="compositionally biased region" description="Basic and acidic residues" evidence="7">
    <location>
        <begin position="473"/>
        <end position="484"/>
    </location>
</feature>
<protein>
    <submittedName>
        <fullName evidence="8">UPF0515 protein</fullName>
    </submittedName>
</protein>
<keyword evidence="9" id="KW-1185">Reference proteome</keyword>
<dbReference type="GO" id="GO:0036464">
    <property type="term" value="C:cytoplasmic ribonucleoprotein granule"/>
    <property type="evidence" value="ECO:0007669"/>
    <property type="project" value="UniProtKB-SubCell"/>
</dbReference>
<gene>
    <name evidence="8" type="ORF">Bpfe_017879</name>
</gene>
<feature type="region of interest" description="Disordered" evidence="7">
    <location>
        <begin position="223"/>
        <end position="294"/>
    </location>
</feature>
<evidence type="ECO:0000256" key="7">
    <source>
        <dbReference type="SAM" id="MobiDB-lite"/>
    </source>
</evidence>